<dbReference type="Gene3D" id="1.20.81.30">
    <property type="entry name" value="Type II secretion system (T2SS), domain F"/>
    <property type="match status" value="2"/>
</dbReference>
<evidence type="ECO:0000256" key="2">
    <source>
        <dbReference type="ARBA" id="ARBA00005745"/>
    </source>
</evidence>
<dbReference type="PANTHER" id="PTHR30012">
    <property type="entry name" value="GENERAL SECRETION PATHWAY PROTEIN"/>
    <property type="match status" value="1"/>
</dbReference>
<comment type="similarity">
    <text evidence="2">Belongs to the GSP F family.</text>
</comment>
<dbReference type="Pfam" id="PF00482">
    <property type="entry name" value="T2SSF"/>
    <property type="match status" value="2"/>
</dbReference>
<proteinExistence type="inferred from homology"/>
<sequence length="405" mass="45193">MPDYNYRGVDRTGKQITGRKSVPDIIALESELAKHGSVLIEAQILEQKKSANTNISFFRRGPKNRELIDFFITLRSLLKSSVTFLDALNIIKEDVDSSVLLTIIDDIISNVKAGGSFTEALKRHPKVFSSHILGMIMAGEHSGNLPETFGELIRYLEWQSNLKSNIKQATIYPLTVLSAVSGLILILFTFVVPTFAKLLNSLNVPLPFPTRMVMSLSEFFVATWWAILLAGFITPFVFRYGQKHWIRFAYAVDSAKLKILVFGELIRILTISRFAFNFSILFESGVPIIQNLELCEGLVGNKVMENALKEARKDVEDGKFLNESLKKNKIFPAKALLMITVGETSGDLGGALRNLTDYYTEEVSRKIKKVFGIMEPLIMLTLIGIVGFTAMAIMLPILGLFGAVK</sequence>
<feature type="transmembrane region" description="Helical" evidence="7">
    <location>
        <begin position="377"/>
        <end position="404"/>
    </location>
</feature>
<dbReference type="InterPro" id="IPR018076">
    <property type="entry name" value="T2SS_GspF_dom"/>
</dbReference>
<comment type="caution">
    <text evidence="9">The sequence shown here is derived from an EMBL/GenBank/DDBJ whole genome shotgun (WGS) entry which is preliminary data.</text>
</comment>
<evidence type="ECO:0000259" key="8">
    <source>
        <dbReference type="Pfam" id="PF00482"/>
    </source>
</evidence>
<reference evidence="9 10" key="1">
    <citation type="submission" date="2014-10" db="EMBL/GenBank/DDBJ databases">
        <title>Draft genome of anammox bacterium scalindua brodae, obtained using differential coverage binning of sequence data from two enrichment reactors.</title>
        <authorList>
            <person name="Speth D.R."/>
            <person name="Russ L."/>
            <person name="Kartal B."/>
            <person name="Op den Camp H.J."/>
            <person name="Dutilh B.E."/>
            <person name="Jetten M.S."/>
        </authorList>
    </citation>
    <scope>NUCLEOTIDE SEQUENCE [LARGE SCALE GENOMIC DNA]</scope>
    <source>
        <strain evidence="9">RU1</strain>
    </source>
</reference>
<feature type="domain" description="Type II secretion system protein GspF" evidence="8">
    <location>
        <begin position="274"/>
        <end position="396"/>
    </location>
</feature>
<feature type="transmembrane region" description="Helical" evidence="7">
    <location>
        <begin position="216"/>
        <end position="238"/>
    </location>
</feature>
<dbReference type="EMBL" id="JRYO01000071">
    <property type="protein sequence ID" value="KHE93189.1"/>
    <property type="molecule type" value="Genomic_DNA"/>
</dbReference>
<dbReference type="PRINTS" id="PR00812">
    <property type="entry name" value="BCTERIALGSPF"/>
</dbReference>
<evidence type="ECO:0000313" key="9">
    <source>
        <dbReference type="EMBL" id="KHE93189.1"/>
    </source>
</evidence>
<comment type="subcellular location">
    <subcellularLocation>
        <location evidence="1">Cell membrane</location>
        <topology evidence="1">Multi-pass membrane protein</topology>
    </subcellularLocation>
</comment>
<evidence type="ECO:0000256" key="4">
    <source>
        <dbReference type="ARBA" id="ARBA00022692"/>
    </source>
</evidence>
<evidence type="ECO:0000256" key="6">
    <source>
        <dbReference type="ARBA" id="ARBA00023136"/>
    </source>
</evidence>
<organism evidence="9 10">
    <name type="scientific">Candidatus Scalindua brodae</name>
    <dbReference type="NCBI Taxonomy" id="237368"/>
    <lineage>
        <taxon>Bacteria</taxon>
        <taxon>Pseudomonadati</taxon>
        <taxon>Planctomycetota</taxon>
        <taxon>Candidatus Brocadiia</taxon>
        <taxon>Candidatus Brocadiales</taxon>
        <taxon>Candidatus Scalinduaceae</taxon>
        <taxon>Candidatus Scalindua</taxon>
    </lineage>
</organism>
<evidence type="ECO:0000256" key="3">
    <source>
        <dbReference type="ARBA" id="ARBA00022475"/>
    </source>
</evidence>
<feature type="transmembrane region" description="Helical" evidence="7">
    <location>
        <begin position="171"/>
        <end position="196"/>
    </location>
</feature>
<dbReference type="InterPro" id="IPR042094">
    <property type="entry name" value="T2SS_GspF_sf"/>
</dbReference>
<name>A0A0B0EKT3_9BACT</name>
<keyword evidence="6 7" id="KW-0472">Membrane</keyword>
<dbReference type="PANTHER" id="PTHR30012:SF0">
    <property type="entry name" value="TYPE II SECRETION SYSTEM PROTEIN F-RELATED"/>
    <property type="match status" value="1"/>
</dbReference>
<dbReference type="GO" id="GO:0005886">
    <property type="term" value="C:plasma membrane"/>
    <property type="evidence" value="ECO:0007669"/>
    <property type="project" value="UniProtKB-SubCell"/>
</dbReference>
<evidence type="ECO:0000256" key="7">
    <source>
        <dbReference type="SAM" id="Phobius"/>
    </source>
</evidence>
<dbReference type="eggNOG" id="COG1459">
    <property type="taxonomic scope" value="Bacteria"/>
</dbReference>
<evidence type="ECO:0000313" key="10">
    <source>
        <dbReference type="Proteomes" id="UP000030652"/>
    </source>
</evidence>
<dbReference type="Proteomes" id="UP000030652">
    <property type="component" value="Unassembled WGS sequence"/>
</dbReference>
<keyword evidence="4 7" id="KW-0812">Transmembrane</keyword>
<evidence type="ECO:0000256" key="5">
    <source>
        <dbReference type="ARBA" id="ARBA00022989"/>
    </source>
</evidence>
<keyword evidence="5 7" id="KW-1133">Transmembrane helix</keyword>
<feature type="domain" description="Type II secretion system protein GspF" evidence="8">
    <location>
        <begin position="70"/>
        <end position="193"/>
    </location>
</feature>
<protein>
    <recommendedName>
        <fullName evidence="8">Type II secretion system protein GspF domain-containing protein</fullName>
    </recommendedName>
</protein>
<accession>A0A0B0EKT3</accession>
<dbReference type="AlphaFoldDB" id="A0A0B0EKT3"/>
<evidence type="ECO:0000256" key="1">
    <source>
        <dbReference type="ARBA" id="ARBA00004651"/>
    </source>
</evidence>
<gene>
    <name evidence="9" type="ORF">SCABRO_01108</name>
</gene>
<dbReference type="InterPro" id="IPR003004">
    <property type="entry name" value="GspF/PilC"/>
</dbReference>
<keyword evidence="3" id="KW-1003">Cell membrane</keyword>